<feature type="region of interest" description="Disordered" evidence="1">
    <location>
        <begin position="71"/>
        <end position="91"/>
    </location>
</feature>
<dbReference type="AlphaFoldDB" id="F2AZ61"/>
<evidence type="ECO:0000256" key="1">
    <source>
        <dbReference type="SAM" id="MobiDB-lite"/>
    </source>
</evidence>
<dbReference type="Proteomes" id="UP000006222">
    <property type="component" value="Unassembled WGS sequence"/>
</dbReference>
<reference evidence="2 3" key="1">
    <citation type="journal article" date="2013" name="Mar. Genomics">
        <title>Expression of sulfatases in Rhodopirellula baltica and the diversity of sulfatases in the genus Rhodopirellula.</title>
        <authorList>
            <person name="Wegner C.E."/>
            <person name="Richter-Heitmann T."/>
            <person name="Klindworth A."/>
            <person name="Klockow C."/>
            <person name="Richter M."/>
            <person name="Achstetter T."/>
            <person name="Glockner F.O."/>
            <person name="Harder J."/>
        </authorList>
    </citation>
    <scope>NUCLEOTIDE SEQUENCE [LARGE SCALE GENOMIC DNA]</scope>
    <source>
        <strain evidence="2 3">WH47</strain>
    </source>
</reference>
<evidence type="ECO:0000313" key="2">
    <source>
        <dbReference type="EMBL" id="EGF25089.1"/>
    </source>
</evidence>
<organism evidence="2 3">
    <name type="scientific">Rhodopirellula baltica WH47</name>
    <dbReference type="NCBI Taxonomy" id="991778"/>
    <lineage>
        <taxon>Bacteria</taxon>
        <taxon>Pseudomonadati</taxon>
        <taxon>Planctomycetota</taxon>
        <taxon>Planctomycetia</taxon>
        <taxon>Pirellulales</taxon>
        <taxon>Pirellulaceae</taxon>
        <taxon>Rhodopirellula</taxon>
    </lineage>
</organism>
<comment type="caution">
    <text evidence="2">The sequence shown here is derived from an EMBL/GenBank/DDBJ whole genome shotgun (WGS) entry which is preliminary data.</text>
</comment>
<protein>
    <submittedName>
        <fullName evidence="2">Uncharacterized protein</fullName>
    </submittedName>
</protein>
<dbReference type="EMBL" id="AFAR01000254">
    <property type="protein sequence ID" value="EGF25089.1"/>
    <property type="molecule type" value="Genomic_DNA"/>
</dbReference>
<proteinExistence type="predicted"/>
<evidence type="ECO:0000313" key="3">
    <source>
        <dbReference type="Proteomes" id="UP000006222"/>
    </source>
</evidence>
<dbReference type="PATRIC" id="fig|991778.3.peg.5312"/>
<name>F2AZ61_RHOBT</name>
<gene>
    <name evidence="2" type="ORF">RBWH47_02318</name>
</gene>
<accession>F2AZ61</accession>
<sequence>MPGGAGSRLDSLSHNQQRSFVTKPLAEIARHSPEPGDIVDRFWRRLIQSFCNDGLLEFGIVESIATQRLPQPGDSHGLTIHAGGEETASRRTKNQVVGKLGLCLAHS</sequence>